<protein>
    <submittedName>
        <fullName evidence="1">Methanogenesis marker protein 5</fullName>
    </submittedName>
</protein>
<dbReference type="KEGG" id="mez:Mtc_1852"/>
<evidence type="ECO:0000313" key="2">
    <source>
        <dbReference type="Proteomes" id="UP000005233"/>
    </source>
</evidence>
<dbReference type="Proteomes" id="UP000005233">
    <property type="component" value="Chromosome"/>
</dbReference>
<dbReference type="STRING" id="1041930.Mtc_1852"/>
<dbReference type="GeneID" id="11971999"/>
<evidence type="ECO:0000313" key="1">
    <source>
        <dbReference type="EMBL" id="AFD00593.1"/>
    </source>
</evidence>
<dbReference type="HOGENOM" id="CLU_1567127_0_0_2"/>
<name>H8IAT8_METCZ</name>
<dbReference type="PIRSF" id="PIRSF018781">
    <property type="entry name" value="UCP018781"/>
    <property type="match status" value="1"/>
</dbReference>
<dbReference type="Pfam" id="PF09885">
    <property type="entry name" value="DUF2112"/>
    <property type="match status" value="1"/>
</dbReference>
<accession>H8IAT8</accession>
<sequence length="162" mass="18265">MKIFIYPANSLILSDLVERFGHQPLAIMKEIRKKVTDPGLDSPPLNMTPDDAKKGLKYAAIEIPSGVRGRMALMDPLIEQAEAAIIVEDADYMFGCMGCARTNELLKYVIRNKGIPVLELKYPKNENEAKNFVLYVKEFLDKLKVSEAGVELTPEPKQEVRR</sequence>
<dbReference type="RefSeq" id="WP_014406424.1">
    <property type="nucleotide sequence ID" value="NC_017034.1"/>
</dbReference>
<gene>
    <name evidence="1" type="ordered locus">Mtc_1852</name>
</gene>
<dbReference type="EMBL" id="CP003243">
    <property type="protein sequence ID" value="AFD00593.1"/>
    <property type="molecule type" value="Genomic_DNA"/>
</dbReference>
<dbReference type="AlphaFoldDB" id="H8IAT8"/>
<proteinExistence type="predicted"/>
<dbReference type="InterPro" id="IPR012356">
    <property type="entry name" value="Methan_mark_5"/>
</dbReference>
<dbReference type="OrthoDB" id="52584at2157"/>
<reference evidence="1 2" key="1">
    <citation type="journal article" date="2012" name="J. Bacteriol.">
        <title>Complete genome sequence of a thermophilic methanogen, Methanocella conradii HZ254, isolated from Chinese rice field soil.</title>
        <authorList>
            <person name="Lu Z."/>
            <person name="Lu Y."/>
        </authorList>
    </citation>
    <scope>NUCLEOTIDE SEQUENCE [LARGE SCALE GENOMIC DNA]</scope>
    <source>
        <strain evidence="2">DSM 24694 / JCM 17849 / CGMCC 1.5162 / HZ254</strain>
    </source>
</reference>
<dbReference type="NCBIfam" id="TIGR03271">
    <property type="entry name" value="methan_mark_5"/>
    <property type="match status" value="1"/>
</dbReference>
<dbReference type="eggNOG" id="arCOG04903">
    <property type="taxonomic scope" value="Archaea"/>
</dbReference>
<keyword evidence="2" id="KW-1185">Reference proteome</keyword>
<organism evidence="1 2">
    <name type="scientific">Methanocella conradii (strain DSM 24694 / JCM 17849 / CGMCC 1.5162 / HZ254)</name>
    <dbReference type="NCBI Taxonomy" id="1041930"/>
    <lineage>
        <taxon>Archaea</taxon>
        <taxon>Methanobacteriati</taxon>
        <taxon>Methanobacteriota</taxon>
        <taxon>Stenosarchaea group</taxon>
        <taxon>Methanomicrobia</taxon>
        <taxon>Methanocellales</taxon>
        <taxon>Methanocellaceae</taxon>
        <taxon>Methanocella</taxon>
    </lineage>
</organism>